<feature type="compositionally biased region" description="Basic and acidic residues" evidence="1">
    <location>
        <begin position="208"/>
        <end position="218"/>
    </location>
</feature>
<evidence type="ECO:0000313" key="2">
    <source>
        <dbReference type="EMBL" id="KAG7346510.1"/>
    </source>
</evidence>
<evidence type="ECO:0000256" key="1">
    <source>
        <dbReference type="SAM" id="MobiDB-lite"/>
    </source>
</evidence>
<sequence>MSNQSLPFVEDAIPRDAAHEQHAEYLNRGKVNLLYLEEVCHDPVSRLVSLLDEHPSSSDEMKCLLLNILSTGKVDELKSSLIGSDTTSDTEPLTDTERSPSSKYERKSLDKASKPSCKLARQRPGLKRTQSERRHQGYSVTSMRSFNGSGRRRVSPKRVCATATNRDRDQSSGGDVSTQSRYPLPGVISKQDQALQRDTMTTAGGGDGSDKSGDDRTTRPRTRSSSTNQRTRRSGSADPLRPNSFNRRNRRTRSNDREQISRSVNLAIANRTDSLSLSMHATDTKRRSSHGNQRLCTSLHHNAGGTTEKTARGTSVRHSLCQARLENDNEDSHSIGSSVTHADEASTDTCMQFHPDGAQEVKIQMSHISPGIHVKNSESLVSKSEHSKKDKLENKAVSSKERRGIYGFLTRQLSKEKMIGKQTNSTMDENESDIESDIESENSVSSFHSDSS</sequence>
<feature type="compositionally biased region" description="Basic and acidic residues" evidence="1">
    <location>
        <begin position="95"/>
        <end position="113"/>
    </location>
</feature>
<reference evidence="3" key="1">
    <citation type="journal article" date="2021" name="Sci. Rep.">
        <title>Diploid genomic architecture of Nitzschia inconspicua, an elite biomass production diatom.</title>
        <authorList>
            <person name="Oliver A."/>
            <person name="Podell S."/>
            <person name="Pinowska A."/>
            <person name="Traller J.C."/>
            <person name="Smith S.R."/>
            <person name="McClure R."/>
            <person name="Beliaev A."/>
            <person name="Bohutskyi P."/>
            <person name="Hill E.A."/>
            <person name="Rabines A."/>
            <person name="Zheng H."/>
            <person name="Allen L.Z."/>
            <person name="Kuo A."/>
            <person name="Grigoriev I.V."/>
            <person name="Allen A.E."/>
            <person name="Hazlebeck D."/>
            <person name="Allen E.E."/>
        </authorList>
    </citation>
    <scope>NUCLEOTIDE SEQUENCE</scope>
    <source>
        <strain evidence="3">Hildebrandi</strain>
    </source>
</reference>
<dbReference type="EMBL" id="JAGRRH010000021">
    <property type="protein sequence ID" value="KAG7346516.1"/>
    <property type="molecule type" value="Genomic_DNA"/>
</dbReference>
<feature type="region of interest" description="Disordered" evidence="1">
    <location>
        <begin position="372"/>
        <end position="398"/>
    </location>
</feature>
<proteinExistence type="predicted"/>
<feature type="compositionally biased region" description="Polar residues" evidence="1">
    <location>
        <begin position="171"/>
        <end position="181"/>
    </location>
</feature>
<protein>
    <submittedName>
        <fullName evidence="3">Uncharacterized protein</fullName>
    </submittedName>
</protein>
<dbReference type="AlphaFoldDB" id="A0A9K3KNC6"/>
<dbReference type="Proteomes" id="UP000693970">
    <property type="component" value="Unassembled WGS sequence"/>
</dbReference>
<name>A0A9K3KNC6_9STRA</name>
<reference evidence="3" key="2">
    <citation type="submission" date="2021-04" db="EMBL/GenBank/DDBJ databases">
        <authorList>
            <person name="Podell S."/>
        </authorList>
    </citation>
    <scope>NUCLEOTIDE SEQUENCE</scope>
    <source>
        <strain evidence="3">Hildebrandi</strain>
    </source>
</reference>
<organism evidence="3 4">
    <name type="scientific">Nitzschia inconspicua</name>
    <dbReference type="NCBI Taxonomy" id="303405"/>
    <lineage>
        <taxon>Eukaryota</taxon>
        <taxon>Sar</taxon>
        <taxon>Stramenopiles</taxon>
        <taxon>Ochrophyta</taxon>
        <taxon>Bacillariophyta</taxon>
        <taxon>Bacillariophyceae</taxon>
        <taxon>Bacillariophycidae</taxon>
        <taxon>Bacillariales</taxon>
        <taxon>Bacillariaceae</taxon>
        <taxon>Nitzschia</taxon>
    </lineage>
</organism>
<feature type="compositionally biased region" description="Polar residues" evidence="1">
    <location>
        <begin position="290"/>
        <end position="316"/>
    </location>
</feature>
<feature type="region of interest" description="Disordered" evidence="1">
    <location>
        <begin position="82"/>
        <end position="316"/>
    </location>
</feature>
<feature type="compositionally biased region" description="Polar residues" evidence="1">
    <location>
        <begin position="138"/>
        <end position="148"/>
    </location>
</feature>
<feature type="compositionally biased region" description="Polar residues" evidence="1">
    <location>
        <begin position="190"/>
        <end position="202"/>
    </location>
</feature>
<evidence type="ECO:0000313" key="4">
    <source>
        <dbReference type="Proteomes" id="UP000693970"/>
    </source>
</evidence>
<gene>
    <name evidence="2" type="ORF">IV203_005578</name>
    <name evidence="3" type="ORF">IV203_005584</name>
</gene>
<feature type="compositionally biased region" description="Polar residues" evidence="1">
    <location>
        <begin position="271"/>
        <end position="281"/>
    </location>
</feature>
<feature type="compositionally biased region" description="Acidic residues" evidence="1">
    <location>
        <begin position="428"/>
        <end position="440"/>
    </location>
</feature>
<evidence type="ECO:0000313" key="3">
    <source>
        <dbReference type="EMBL" id="KAG7346516.1"/>
    </source>
</evidence>
<comment type="caution">
    <text evidence="3">The sequence shown here is derived from an EMBL/GenBank/DDBJ whole genome shotgun (WGS) entry which is preliminary data.</text>
</comment>
<feature type="region of interest" description="Disordered" evidence="1">
    <location>
        <begin position="417"/>
        <end position="452"/>
    </location>
</feature>
<keyword evidence="4" id="KW-1185">Reference proteome</keyword>
<accession>A0A9K3KNC6</accession>
<dbReference type="EMBL" id="JAGRRH010000021">
    <property type="protein sequence ID" value="KAG7346510.1"/>
    <property type="molecule type" value="Genomic_DNA"/>
</dbReference>
<feature type="compositionally biased region" description="Basic and acidic residues" evidence="1">
    <location>
        <begin position="383"/>
        <end position="398"/>
    </location>
</feature>
<feature type="compositionally biased region" description="Polar residues" evidence="1">
    <location>
        <begin position="82"/>
        <end position="93"/>
    </location>
</feature>